<name>A0A4C1U515_EUMVA</name>
<proteinExistence type="predicted"/>
<comment type="caution">
    <text evidence="2">The sequence shown here is derived from an EMBL/GenBank/DDBJ whole genome shotgun (WGS) entry which is preliminary data.</text>
</comment>
<feature type="region of interest" description="Disordered" evidence="1">
    <location>
        <begin position="60"/>
        <end position="81"/>
    </location>
</feature>
<dbReference type="AlphaFoldDB" id="A0A4C1U515"/>
<protein>
    <submittedName>
        <fullName evidence="2">Uncharacterized protein</fullName>
    </submittedName>
</protein>
<keyword evidence="3" id="KW-1185">Reference proteome</keyword>
<dbReference type="Proteomes" id="UP000299102">
    <property type="component" value="Unassembled WGS sequence"/>
</dbReference>
<gene>
    <name evidence="2" type="ORF">EVAR_11938_1</name>
</gene>
<dbReference type="EMBL" id="BGZK01000128">
    <property type="protein sequence ID" value="GBP21340.1"/>
    <property type="molecule type" value="Genomic_DNA"/>
</dbReference>
<organism evidence="2 3">
    <name type="scientific">Eumeta variegata</name>
    <name type="common">Bagworm moth</name>
    <name type="synonym">Eumeta japonica</name>
    <dbReference type="NCBI Taxonomy" id="151549"/>
    <lineage>
        <taxon>Eukaryota</taxon>
        <taxon>Metazoa</taxon>
        <taxon>Ecdysozoa</taxon>
        <taxon>Arthropoda</taxon>
        <taxon>Hexapoda</taxon>
        <taxon>Insecta</taxon>
        <taxon>Pterygota</taxon>
        <taxon>Neoptera</taxon>
        <taxon>Endopterygota</taxon>
        <taxon>Lepidoptera</taxon>
        <taxon>Glossata</taxon>
        <taxon>Ditrysia</taxon>
        <taxon>Tineoidea</taxon>
        <taxon>Psychidae</taxon>
        <taxon>Oiketicinae</taxon>
        <taxon>Eumeta</taxon>
    </lineage>
</organism>
<reference evidence="2 3" key="1">
    <citation type="journal article" date="2019" name="Commun. Biol.">
        <title>The bagworm genome reveals a unique fibroin gene that provides high tensile strength.</title>
        <authorList>
            <person name="Kono N."/>
            <person name="Nakamura H."/>
            <person name="Ohtoshi R."/>
            <person name="Tomita M."/>
            <person name="Numata K."/>
            <person name="Arakawa K."/>
        </authorList>
    </citation>
    <scope>NUCLEOTIDE SEQUENCE [LARGE SCALE GENOMIC DNA]</scope>
</reference>
<evidence type="ECO:0000313" key="3">
    <source>
        <dbReference type="Proteomes" id="UP000299102"/>
    </source>
</evidence>
<evidence type="ECO:0000313" key="2">
    <source>
        <dbReference type="EMBL" id="GBP21340.1"/>
    </source>
</evidence>
<accession>A0A4C1U515</accession>
<sequence>MKTNWRTTQTTSKTEVKCVLTILHNSLTTGGPYRPHSGKNCQKINVGRPISRFECEHTDVPQRARAAPSPLRRGSGPLRPATSVLRPATVFKPAPYTKLSSTDNHFRVMNEYIIDGAVDRASVRPRPASRRLAPGGLCFGVYIDDS</sequence>
<evidence type="ECO:0000256" key="1">
    <source>
        <dbReference type="SAM" id="MobiDB-lite"/>
    </source>
</evidence>